<reference evidence="9" key="1">
    <citation type="journal article" date="2019" name="Int. J. Syst. Evol. Microbiol.">
        <title>The Global Catalogue of Microorganisms (GCM) 10K type strain sequencing project: providing services to taxonomists for standard genome sequencing and annotation.</title>
        <authorList>
            <consortium name="The Broad Institute Genomics Platform"/>
            <consortium name="The Broad Institute Genome Sequencing Center for Infectious Disease"/>
            <person name="Wu L."/>
            <person name="Ma J."/>
        </authorList>
    </citation>
    <scope>NUCLEOTIDE SEQUENCE [LARGE SCALE GENOMIC DNA]</scope>
    <source>
        <strain evidence="9">CCUG 36956</strain>
    </source>
</reference>
<dbReference type="Pfam" id="PF03180">
    <property type="entry name" value="Lipoprotein_9"/>
    <property type="match status" value="1"/>
</dbReference>
<keyword evidence="4" id="KW-0472">Membrane</keyword>
<comment type="caution">
    <text evidence="8">The sequence shown here is derived from an EMBL/GenBank/DDBJ whole genome shotgun (WGS) entry which is preliminary data.</text>
</comment>
<evidence type="ECO:0000256" key="7">
    <source>
        <dbReference type="SAM" id="SignalP"/>
    </source>
</evidence>
<dbReference type="InterPro" id="IPR004872">
    <property type="entry name" value="Lipoprotein_NlpA"/>
</dbReference>
<dbReference type="EMBL" id="JBHSQN010000002">
    <property type="protein sequence ID" value="MFC6010185.1"/>
    <property type="molecule type" value="Genomic_DNA"/>
</dbReference>
<dbReference type="RefSeq" id="WP_378599742.1">
    <property type="nucleotide sequence ID" value="NZ_JBHSQN010000002.1"/>
</dbReference>
<dbReference type="PANTHER" id="PTHR30429">
    <property type="entry name" value="D-METHIONINE-BINDING LIPOPROTEIN METQ"/>
    <property type="match status" value="1"/>
</dbReference>
<keyword evidence="9" id="KW-1185">Reference proteome</keyword>
<accession>A0ABW1JMD4</accession>
<organism evidence="8 9">
    <name type="scientific">Nocardia lasii</name>
    <dbReference type="NCBI Taxonomy" id="1616107"/>
    <lineage>
        <taxon>Bacteria</taxon>
        <taxon>Bacillati</taxon>
        <taxon>Actinomycetota</taxon>
        <taxon>Actinomycetes</taxon>
        <taxon>Mycobacteriales</taxon>
        <taxon>Nocardiaceae</taxon>
        <taxon>Nocardia</taxon>
    </lineage>
</organism>
<comment type="similarity">
    <text evidence="2">Belongs to the NlpA lipoprotein family.</text>
</comment>
<feature type="signal peptide" evidence="7">
    <location>
        <begin position="1"/>
        <end position="33"/>
    </location>
</feature>
<dbReference type="Gene3D" id="3.40.190.10">
    <property type="entry name" value="Periplasmic binding protein-like II"/>
    <property type="match status" value="2"/>
</dbReference>
<name>A0ABW1JMD4_9NOCA</name>
<keyword evidence="3 7" id="KW-0732">Signal</keyword>
<keyword evidence="6" id="KW-0449">Lipoprotein</keyword>
<keyword evidence="5" id="KW-0564">Palmitate</keyword>
<sequence length="306" mass="32402">MSTVVVRPWRVRGRALLVAVVAATALLGCGSPAQVEYAAGADGELVVHVGAGDDREILTYVAEHLLPDSVRLRLVEAGRDANGELAAGEGDLAYFQHTPAFEADVAQHGYDNLSIVAAVNVVPYGLYSSKWGDVADTADWVNVGLVADQVSGRSLPHGSRIALPATPTGFARGLHLLQSAGLVRLDRPFGGTKAADLTITEANVLDSLRHLSLVGLSYDDYLDAIYRNYDAVVLTPDQAASIGLEPTRALATEPGPANPYAHVLVAPARLAGDQRVLELTHALESRELAEFLTTRYRGANIPATVP</sequence>
<dbReference type="Proteomes" id="UP001596223">
    <property type="component" value="Unassembled WGS sequence"/>
</dbReference>
<evidence type="ECO:0000256" key="5">
    <source>
        <dbReference type="ARBA" id="ARBA00023139"/>
    </source>
</evidence>
<evidence type="ECO:0000256" key="3">
    <source>
        <dbReference type="ARBA" id="ARBA00022729"/>
    </source>
</evidence>
<evidence type="ECO:0000313" key="9">
    <source>
        <dbReference type="Proteomes" id="UP001596223"/>
    </source>
</evidence>
<dbReference type="PANTHER" id="PTHR30429:SF0">
    <property type="entry name" value="METHIONINE-BINDING LIPOPROTEIN METQ"/>
    <property type="match status" value="1"/>
</dbReference>
<proteinExistence type="inferred from homology"/>
<comment type="subcellular location">
    <subcellularLocation>
        <location evidence="1">Membrane</location>
        <topology evidence="1">Lipid-anchor</topology>
    </subcellularLocation>
</comment>
<feature type="chain" id="PRO_5045810698" evidence="7">
    <location>
        <begin position="34"/>
        <end position="306"/>
    </location>
</feature>
<evidence type="ECO:0000256" key="2">
    <source>
        <dbReference type="ARBA" id="ARBA00008973"/>
    </source>
</evidence>
<evidence type="ECO:0000313" key="8">
    <source>
        <dbReference type="EMBL" id="MFC6010185.1"/>
    </source>
</evidence>
<gene>
    <name evidence="8" type="ORF">ACFP3H_03915</name>
</gene>
<evidence type="ECO:0000256" key="4">
    <source>
        <dbReference type="ARBA" id="ARBA00023136"/>
    </source>
</evidence>
<evidence type="ECO:0000256" key="1">
    <source>
        <dbReference type="ARBA" id="ARBA00004635"/>
    </source>
</evidence>
<evidence type="ECO:0000256" key="6">
    <source>
        <dbReference type="ARBA" id="ARBA00023288"/>
    </source>
</evidence>
<dbReference type="PROSITE" id="PS51257">
    <property type="entry name" value="PROKAR_LIPOPROTEIN"/>
    <property type="match status" value="1"/>
</dbReference>
<dbReference type="SUPFAM" id="SSF53850">
    <property type="entry name" value="Periplasmic binding protein-like II"/>
    <property type="match status" value="1"/>
</dbReference>
<protein>
    <submittedName>
        <fullName evidence="8">MetQ/NlpA family ABC transporter substrate-binding protein</fullName>
    </submittedName>
</protein>